<evidence type="ECO:0000256" key="1">
    <source>
        <dbReference type="ARBA" id="ARBA00022603"/>
    </source>
</evidence>
<evidence type="ECO:0000256" key="4">
    <source>
        <dbReference type="ARBA" id="ARBA00038303"/>
    </source>
</evidence>
<dbReference type="AlphaFoldDB" id="A0A0D0GML3"/>
<dbReference type="EMBL" id="JXRA01000014">
    <property type="protein sequence ID" value="KIO78442.1"/>
    <property type="molecule type" value="Genomic_DNA"/>
</dbReference>
<gene>
    <name evidence="5" type="primary">rlmH</name>
    <name evidence="6" type="ORF">TH53_03965</name>
</gene>
<feature type="binding site" evidence="5">
    <location>
        <position position="105"/>
    </location>
    <ligand>
        <name>S-adenosyl-L-methionine</name>
        <dbReference type="ChEBI" id="CHEBI:59789"/>
    </ligand>
</feature>
<dbReference type="EC" id="2.1.1.177" evidence="5"/>
<evidence type="ECO:0000256" key="2">
    <source>
        <dbReference type="ARBA" id="ARBA00022679"/>
    </source>
</evidence>
<accession>A0A0D0GML3</accession>
<keyword evidence="2 5" id="KW-0808">Transferase</keyword>
<comment type="caution">
    <text evidence="5">Lacks conserved residue(s) required for the propagation of feature annotation.</text>
</comment>
<comment type="caution">
    <text evidence="6">The sequence shown here is derived from an EMBL/GenBank/DDBJ whole genome shotgun (WGS) entry which is preliminary data.</text>
</comment>
<keyword evidence="1 5" id="KW-0489">Methyltransferase</keyword>
<keyword evidence="5" id="KW-0963">Cytoplasm</keyword>
<keyword evidence="5" id="KW-0698">rRNA processing</keyword>
<comment type="function">
    <text evidence="5">Specifically methylates the pseudouridine at position 1915 (m3Psi1915) in 23S rRNA.</text>
</comment>
<dbReference type="InterPro" id="IPR029028">
    <property type="entry name" value="Alpha/beta_knot_MTases"/>
</dbReference>
<organism evidence="6 7">
    <name type="scientific">Pedobacter lusitanus</name>
    <dbReference type="NCBI Taxonomy" id="1503925"/>
    <lineage>
        <taxon>Bacteria</taxon>
        <taxon>Pseudomonadati</taxon>
        <taxon>Bacteroidota</taxon>
        <taxon>Sphingobacteriia</taxon>
        <taxon>Sphingobacteriales</taxon>
        <taxon>Sphingobacteriaceae</taxon>
        <taxon>Pedobacter</taxon>
    </lineage>
</organism>
<dbReference type="NCBIfam" id="NF000990">
    <property type="entry name" value="PRK00103.2-4"/>
    <property type="match status" value="1"/>
</dbReference>
<name>A0A0D0GML3_9SPHI</name>
<protein>
    <recommendedName>
        <fullName evidence="5">Ribosomal RNA large subunit methyltransferase H</fullName>
        <ecNumber evidence="5">2.1.1.177</ecNumber>
    </recommendedName>
    <alternativeName>
        <fullName evidence="5">23S rRNA (pseudouridine1915-N3)-methyltransferase</fullName>
    </alternativeName>
    <alternativeName>
        <fullName evidence="5">23S rRNA m3Psi1915 methyltransferase</fullName>
    </alternativeName>
    <alternativeName>
        <fullName evidence="5">rRNA (pseudouridine-N3-)-methyltransferase RlmH</fullName>
    </alternativeName>
</protein>
<comment type="subcellular location">
    <subcellularLocation>
        <location evidence="5">Cytoplasm</location>
    </subcellularLocation>
</comment>
<dbReference type="InterPro" id="IPR003742">
    <property type="entry name" value="RlmH-like"/>
</dbReference>
<dbReference type="PANTHER" id="PTHR33603">
    <property type="entry name" value="METHYLTRANSFERASE"/>
    <property type="match status" value="1"/>
</dbReference>
<dbReference type="SUPFAM" id="SSF75217">
    <property type="entry name" value="alpha/beta knot"/>
    <property type="match status" value="1"/>
</dbReference>
<dbReference type="Gene3D" id="3.40.1280.10">
    <property type="match status" value="1"/>
</dbReference>
<evidence type="ECO:0000256" key="3">
    <source>
        <dbReference type="ARBA" id="ARBA00022691"/>
    </source>
</evidence>
<evidence type="ECO:0000256" key="5">
    <source>
        <dbReference type="HAMAP-Rule" id="MF_00658"/>
    </source>
</evidence>
<dbReference type="OrthoDB" id="9806643at2"/>
<dbReference type="InterPro" id="IPR029026">
    <property type="entry name" value="tRNA_m1G_MTases_N"/>
</dbReference>
<dbReference type="CDD" id="cd18081">
    <property type="entry name" value="RlmH-like"/>
    <property type="match status" value="1"/>
</dbReference>
<dbReference type="RefSeq" id="WP_041878566.1">
    <property type="nucleotide sequence ID" value="NZ_CP157278.1"/>
</dbReference>
<dbReference type="PIRSF" id="PIRSF004505">
    <property type="entry name" value="MT_bac"/>
    <property type="match status" value="1"/>
</dbReference>
<keyword evidence="3 5" id="KW-0949">S-adenosyl-L-methionine</keyword>
<comment type="similarity">
    <text evidence="4 5">Belongs to the RNA methyltransferase RlmH family.</text>
</comment>
<dbReference type="GO" id="GO:0070038">
    <property type="term" value="F:rRNA (pseudouridine-N3-)-methyltransferase activity"/>
    <property type="evidence" value="ECO:0007669"/>
    <property type="project" value="UniProtKB-UniRule"/>
</dbReference>
<comment type="subunit">
    <text evidence="5">Homodimer.</text>
</comment>
<dbReference type="HAMAP" id="MF_00658">
    <property type="entry name" value="23SrRNA_methyltr_H"/>
    <property type="match status" value="1"/>
</dbReference>
<evidence type="ECO:0000313" key="6">
    <source>
        <dbReference type="EMBL" id="KIO78442.1"/>
    </source>
</evidence>
<dbReference type="GO" id="GO:0005737">
    <property type="term" value="C:cytoplasm"/>
    <property type="evidence" value="ECO:0007669"/>
    <property type="project" value="UniProtKB-SubCell"/>
</dbReference>
<keyword evidence="7" id="KW-1185">Reference proteome</keyword>
<dbReference type="Pfam" id="PF02590">
    <property type="entry name" value="SPOUT_MTase"/>
    <property type="match status" value="1"/>
</dbReference>
<feature type="binding site" evidence="5">
    <location>
        <begin position="124"/>
        <end position="129"/>
    </location>
    <ligand>
        <name>S-adenosyl-L-methionine</name>
        <dbReference type="ChEBI" id="CHEBI:59789"/>
    </ligand>
</feature>
<evidence type="ECO:0000313" key="7">
    <source>
        <dbReference type="Proteomes" id="UP000032049"/>
    </source>
</evidence>
<sequence>MKITLLVVGKTEDKYLIEGIEKYLNRLKHYIGFSLVVIPDVKNTKNLTEAQQKNKEAELILKQISNLDTVILMDEKGKKYTSVQFANYLNKQMIGSVQHMIFVIGGPYGFDESVYKRANGSISLSDMTFSHQMVRLFFVEQLYRAFSILKGEPYHHE</sequence>
<dbReference type="PANTHER" id="PTHR33603:SF1">
    <property type="entry name" value="RIBOSOMAL RNA LARGE SUBUNIT METHYLTRANSFERASE H"/>
    <property type="match status" value="1"/>
</dbReference>
<proteinExistence type="inferred from homology"/>
<comment type="catalytic activity">
    <reaction evidence="5">
        <text>pseudouridine(1915) in 23S rRNA + S-adenosyl-L-methionine = N(3)-methylpseudouridine(1915) in 23S rRNA + S-adenosyl-L-homocysteine + H(+)</text>
        <dbReference type="Rhea" id="RHEA:42752"/>
        <dbReference type="Rhea" id="RHEA-COMP:10221"/>
        <dbReference type="Rhea" id="RHEA-COMP:10222"/>
        <dbReference type="ChEBI" id="CHEBI:15378"/>
        <dbReference type="ChEBI" id="CHEBI:57856"/>
        <dbReference type="ChEBI" id="CHEBI:59789"/>
        <dbReference type="ChEBI" id="CHEBI:65314"/>
        <dbReference type="ChEBI" id="CHEBI:74486"/>
        <dbReference type="EC" id="2.1.1.177"/>
    </reaction>
</comment>
<dbReference type="STRING" id="1503925.TH53_03965"/>
<reference evidence="6 7" key="1">
    <citation type="submission" date="2015-01" db="EMBL/GenBank/DDBJ databases">
        <title>Draft genome sequence of Pedobacter sp. NL19 isolated from sludge of an effluent treatment pond in an abandoned uranium mine.</title>
        <authorList>
            <person name="Santos T."/>
            <person name="Caetano T."/>
            <person name="Covas C."/>
            <person name="Cruz A."/>
            <person name="Mendo S."/>
        </authorList>
    </citation>
    <scope>NUCLEOTIDE SEQUENCE [LARGE SCALE GENOMIC DNA]</scope>
    <source>
        <strain evidence="6 7">NL19</strain>
    </source>
</reference>
<dbReference type="Proteomes" id="UP000032049">
    <property type="component" value="Unassembled WGS sequence"/>
</dbReference>